<accession>A0A2U1MHR6</accession>
<proteinExistence type="predicted"/>
<reference evidence="2 3" key="1">
    <citation type="journal article" date="2018" name="Mol. Plant">
        <title>The genome of Artemisia annua provides insight into the evolution of Asteraceae family and artemisinin biosynthesis.</title>
        <authorList>
            <person name="Shen Q."/>
            <person name="Zhang L."/>
            <person name="Liao Z."/>
            <person name="Wang S."/>
            <person name="Yan T."/>
            <person name="Shi P."/>
            <person name="Liu M."/>
            <person name="Fu X."/>
            <person name="Pan Q."/>
            <person name="Wang Y."/>
            <person name="Lv Z."/>
            <person name="Lu X."/>
            <person name="Zhang F."/>
            <person name="Jiang W."/>
            <person name="Ma Y."/>
            <person name="Chen M."/>
            <person name="Hao X."/>
            <person name="Li L."/>
            <person name="Tang Y."/>
            <person name="Lv G."/>
            <person name="Zhou Y."/>
            <person name="Sun X."/>
            <person name="Brodelius P.E."/>
            <person name="Rose J.K.C."/>
            <person name="Tang K."/>
        </authorList>
    </citation>
    <scope>NUCLEOTIDE SEQUENCE [LARGE SCALE GENOMIC DNA]</scope>
    <source>
        <strain evidence="3">cv. Huhao1</strain>
        <tissue evidence="2">Leaf</tissue>
    </source>
</reference>
<dbReference type="EMBL" id="PKPP01005267">
    <property type="protein sequence ID" value="PWA60772.1"/>
    <property type="molecule type" value="Genomic_DNA"/>
</dbReference>
<sequence>MIDTKAIKEAAKEKWNELLQSLIREHAAKKKKNASGKIVKYSAVEKNPKHTSPKLKKKKTISVTECSTSEKKKKGKRPAIEMDSDSDFVTKKKVKKEKVKWEDEGLIKEVKNNERKSINIRMSPRSLKKVLEKLRIPQVEELEKMGFGEFHNNFNFYSTPSELGLWVVTNFE</sequence>
<evidence type="ECO:0000313" key="3">
    <source>
        <dbReference type="Proteomes" id="UP000245207"/>
    </source>
</evidence>
<keyword evidence="3" id="KW-1185">Reference proteome</keyword>
<feature type="compositionally biased region" description="Basic residues" evidence="1">
    <location>
        <begin position="49"/>
        <end position="60"/>
    </location>
</feature>
<name>A0A2U1MHR6_ARTAN</name>
<comment type="caution">
    <text evidence="2">The sequence shown here is derived from an EMBL/GenBank/DDBJ whole genome shotgun (WGS) entry which is preliminary data.</text>
</comment>
<dbReference type="AlphaFoldDB" id="A0A2U1MHR6"/>
<feature type="region of interest" description="Disordered" evidence="1">
    <location>
        <begin position="42"/>
        <end position="82"/>
    </location>
</feature>
<dbReference type="OrthoDB" id="1001981at2759"/>
<protein>
    <submittedName>
        <fullName evidence="2">Uncharacterized protein</fullName>
    </submittedName>
</protein>
<organism evidence="2 3">
    <name type="scientific">Artemisia annua</name>
    <name type="common">Sweet wormwood</name>
    <dbReference type="NCBI Taxonomy" id="35608"/>
    <lineage>
        <taxon>Eukaryota</taxon>
        <taxon>Viridiplantae</taxon>
        <taxon>Streptophyta</taxon>
        <taxon>Embryophyta</taxon>
        <taxon>Tracheophyta</taxon>
        <taxon>Spermatophyta</taxon>
        <taxon>Magnoliopsida</taxon>
        <taxon>eudicotyledons</taxon>
        <taxon>Gunneridae</taxon>
        <taxon>Pentapetalae</taxon>
        <taxon>asterids</taxon>
        <taxon>campanulids</taxon>
        <taxon>Asterales</taxon>
        <taxon>Asteraceae</taxon>
        <taxon>Asteroideae</taxon>
        <taxon>Anthemideae</taxon>
        <taxon>Artemisiinae</taxon>
        <taxon>Artemisia</taxon>
    </lineage>
</organism>
<dbReference type="Proteomes" id="UP000245207">
    <property type="component" value="Unassembled WGS sequence"/>
</dbReference>
<gene>
    <name evidence="2" type="ORF">CTI12_AA379270</name>
</gene>
<evidence type="ECO:0000256" key="1">
    <source>
        <dbReference type="SAM" id="MobiDB-lite"/>
    </source>
</evidence>
<evidence type="ECO:0000313" key="2">
    <source>
        <dbReference type="EMBL" id="PWA60772.1"/>
    </source>
</evidence>